<dbReference type="EMBL" id="CP003191">
    <property type="protein sequence ID" value="AEW21626.1"/>
    <property type="molecule type" value="Genomic_DNA"/>
</dbReference>
<accession>G8UMK8</accession>
<dbReference type="KEGG" id="tfo:BFO_1653"/>
<dbReference type="PATRIC" id="fig|203275.8.peg.1501"/>
<evidence type="ECO:0000313" key="1">
    <source>
        <dbReference type="EMBL" id="AEW21626.1"/>
    </source>
</evidence>
<sequence>MGLKYIGLAALPDNEKRFFAHALNDKLIVNCQWLIVMRGTRRIMYLENNH</sequence>
<reference evidence="2" key="1">
    <citation type="submission" date="2011-12" db="EMBL/GenBank/DDBJ databases">
        <title>Complete sequence of Tannerella forsythia ATCC 43037.</title>
        <authorList>
            <person name="Dewhirst F."/>
            <person name="Tanner A."/>
            <person name="Izard J."/>
            <person name="Brinkac L."/>
            <person name="Durkin A.S."/>
            <person name="Hostetler J."/>
            <person name="Shetty J."/>
            <person name="Torralba M."/>
            <person name="Gill S."/>
            <person name="Nelson K."/>
        </authorList>
    </citation>
    <scope>NUCLEOTIDE SEQUENCE [LARGE SCALE GENOMIC DNA]</scope>
    <source>
        <strain evidence="2">ATCC 43037 / JCM 10827 / CCUG 33226 / KCTC 5666 / FDC 338</strain>
    </source>
</reference>
<proteinExistence type="predicted"/>
<gene>
    <name evidence="1" type="ordered locus">BFO_1653</name>
</gene>
<organism evidence="1 2">
    <name type="scientific">Tannerella forsythia (strain ATCC 43037 / JCM 10827 / CCUG 21028 A / KCTC 5666 / FDC 338)</name>
    <name type="common">Bacteroides forsythus</name>
    <dbReference type="NCBI Taxonomy" id="203275"/>
    <lineage>
        <taxon>Bacteria</taxon>
        <taxon>Pseudomonadati</taxon>
        <taxon>Bacteroidota</taxon>
        <taxon>Bacteroidia</taxon>
        <taxon>Bacteroidales</taxon>
        <taxon>Tannerellaceae</taxon>
        <taxon>Tannerella</taxon>
    </lineage>
</organism>
<dbReference type="AlphaFoldDB" id="G8UMK8"/>
<keyword evidence="2" id="KW-1185">Reference proteome</keyword>
<dbReference type="Proteomes" id="UP000005436">
    <property type="component" value="Chromosome"/>
</dbReference>
<name>G8UMK8_TANFA</name>
<evidence type="ECO:0000313" key="2">
    <source>
        <dbReference type="Proteomes" id="UP000005436"/>
    </source>
</evidence>
<protein>
    <submittedName>
        <fullName evidence="1">Uncharacterized protein</fullName>
    </submittedName>
</protein>
<dbReference type="HOGENOM" id="CLU_3123644_0_0_10"/>